<feature type="compositionally biased region" description="Basic residues" evidence="2">
    <location>
        <begin position="238"/>
        <end position="248"/>
    </location>
</feature>
<protein>
    <submittedName>
        <fullName evidence="3">Uncharacterized protein</fullName>
    </submittedName>
</protein>
<dbReference type="PANTHER" id="PTHR16046">
    <property type="entry name" value="SMC5-SMC6 COMPLEX LOCALIZATION FACTOR 2"/>
    <property type="match status" value="1"/>
</dbReference>
<sequence>MQHGGRKEKMKRRKISKSDQCITNFFKTKTLEQENQPSASAVVDASTRQSHRSQTKPLGYYKALDSGRKISNKRRHSESDEENEKFITPSGTPSTVKKPRNSIDTPSVYLTPPSEFIQTKKVSTKSSVTLLDANFNLEECELPELDNSISVDQIADEFQPDCEIHKQKDNTIISAQHSPRESLDLLPSTNTSEQLPLKAFSTEEERNKLDSKYSISSSDFTTFNCQVNLCGDIKSNCRPKSRSNRWHRYKSDDSNDFMKHTDPEMSRYKPRRRISNPEVKPVTFKDQQDLYTNLFPGQTPLGHIKLLPHSPEDGDQTKTKRFDQHRKSSVEGRSDAHTPEKKPHQSPNQQPTAGGSGDGEATTNERKGLLSTPKVKSNIDRIAGNVKKSPFFDRYKKRSIEGPEGTDVIQTENEQSRGHVDEEVKAEEGATERKLQQSPNQRSTAGLSADDDATTNERKGLLSTPKVKSNIDRIAGNVKKSPFFDRYKKRSIEGPEGTDVIQTENEQSIDHDDEKPSVSSDSSEEVNAEEVIVGKVSNEPVKYEEEDLPLIDSPVKRIQKPTGSLGSQMNSVDVDIEFSDVELSDSDNSDDDLQETPSALKAGDPTTSSIQAMIGACLEPSDNEDESLSEEDSYLPVPVASNDLDAKVFDDLIKRTMKLKTIIKQREGFSTTNGETGGNASMRAGDEAEVEEKEDSQLSLNDTGENLGHDSREKLKKFQVENRKIMERHPGEEVFSREVRDALPTEELTLHGCGFKAGNSYIDKHLMNLATANAEMMLELLTCDMIQLLWNKVSHPHQLLNYIFRIVSSCTNSMVTHAAFKIIYDTMTTLSHNNTASYTWVPSIGEVVNSLCAMGASVEQICPVEELVTSQLADITLKRYIVPHCPVNNDQVYNRENLVFIIKTITLAVQKRPDCYSCANLSSLFVIVVNAALDLRLNNSAIKYDVQVCLAAILNAFSIADWNKQRLFLCDTLPTLSMHHHNRVYICNLLPPGERGTYLRRHTALRVLYEISGCDKDSHREDIELSILQPIICKMKQSLDDLYKLTSVLNLLDLVVGSEKLNATQRESLNKVSRDMMTMLHNKIKDDIRQMDNTRVKDHMARLHSKWNLQARNQSEQTVLTRFFSQAKSSMLHMEQTDSSGVQIEHVKASQSDHDSELENVGDSMEQSLPGDIQPEEGSMEQSLPGDIQPNSESQKMEESLPEVIQPEGKSQKMDQNSDNADQRSENLDNYPENVNEQANNMDNQSNNMDHGNNFELTDSSVGPSSVSRSNSSEYENIFECA</sequence>
<dbReference type="Pfam" id="PF14816">
    <property type="entry name" value="CANIN"/>
    <property type="match status" value="1"/>
</dbReference>
<dbReference type="EMBL" id="CAIIXF020000005">
    <property type="protein sequence ID" value="CAH1783987.1"/>
    <property type="molecule type" value="Genomic_DNA"/>
</dbReference>
<proteinExistence type="inferred from homology"/>
<accession>A0A8J1XGQ6</accession>
<dbReference type="Proteomes" id="UP000749559">
    <property type="component" value="Unassembled WGS sequence"/>
</dbReference>
<feature type="region of interest" description="Disordered" evidence="2">
    <location>
        <begin position="238"/>
        <end position="278"/>
    </location>
</feature>
<feature type="region of interest" description="Disordered" evidence="2">
    <location>
        <begin position="1131"/>
        <end position="1282"/>
    </location>
</feature>
<evidence type="ECO:0000313" key="3">
    <source>
        <dbReference type="EMBL" id="CAH1783987.1"/>
    </source>
</evidence>
<feature type="compositionally biased region" description="Polar residues" evidence="2">
    <location>
        <begin position="1233"/>
        <end position="1259"/>
    </location>
</feature>
<comment type="similarity">
    <text evidence="1">Belongs to the FAM178 family.</text>
</comment>
<keyword evidence="4" id="KW-1185">Reference proteome</keyword>
<gene>
    <name evidence="3" type="ORF">OFUS_LOCUS10254</name>
</gene>
<feature type="compositionally biased region" description="Basic and acidic residues" evidence="2">
    <location>
        <begin position="1145"/>
        <end position="1157"/>
    </location>
</feature>
<comment type="caution">
    <text evidence="3">The sequence shown here is derived from an EMBL/GenBank/DDBJ whole genome shotgun (WGS) entry which is preliminary data.</text>
</comment>
<feature type="compositionally biased region" description="Basic and acidic residues" evidence="2">
    <location>
        <begin position="390"/>
        <end position="401"/>
    </location>
</feature>
<evidence type="ECO:0000256" key="2">
    <source>
        <dbReference type="SAM" id="MobiDB-lite"/>
    </source>
</evidence>
<feature type="region of interest" description="Disordered" evidence="2">
    <location>
        <begin position="31"/>
        <end position="111"/>
    </location>
</feature>
<feature type="compositionally biased region" description="Low complexity" evidence="2">
    <location>
        <begin position="1260"/>
        <end position="1273"/>
    </location>
</feature>
<reference evidence="3" key="1">
    <citation type="submission" date="2022-03" db="EMBL/GenBank/DDBJ databases">
        <authorList>
            <person name="Martin C."/>
        </authorList>
    </citation>
    <scope>NUCLEOTIDE SEQUENCE</scope>
</reference>
<feature type="compositionally biased region" description="Basic and acidic residues" evidence="2">
    <location>
        <begin position="482"/>
        <end position="493"/>
    </location>
</feature>
<feature type="compositionally biased region" description="Acidic residues" evidence="2">
    <location>
        <begin position="578"/>
        <end position="594"/>
    </location>
</feature>
<feature type="compositionally biased region" description="Basic and acidic residues" evidence="2">
    <location>
        <begin position="310"/>
        <end position="343"/>
    </location>
</feature>
<evidence type="ECO:0000256" key="1">
    <source>
        <dbReference type="ARBA" id="ARBA00010311"/>
    </source>
</evidence>
<name>A0A8J1XGQ6_OWEFU</name>
<feature type="compositionally biased region" description="Basic and acidic residues" evidence="2">
    <location>
        <begin position="249"/>
        <end position="267"/>
    </location>
</feature>
<feature type="region of interest" description="Disordered" evidence="2">
    <location>
        <begin position="293"/>
        <end position="533"/>
    </location>
</feature>
<feature type="compositionally biased region" description="Basic and acidic residues" evidence="2">
    <location>
        <begin position="414"/>
        <end position="435"/>
    </location>
</feature>
<dbReference type="InterPro" id="IPR044276">
    <property type="entry name" value="CANIN_dom"/>
</dbReference>
<feature type="compositionally biased region" description="Polar residues" evidence="2">
    <location>
        <begin position="436"/>
        <end position="446"/>
    </location>
</feature>
<dbReference type="OrthoDB" id="6158547at2759"/>
<dbReference type="InterPro" id="IPR026161">
    <property type="entry name" value="FAM178"/>
</dbReference>
<dbReference type="PANTHER" id="PTHR16046:SF9">
    <property type="entry name" value="SMC5-SMC6 COMPLEX LOCALIZATION FACTOR PROTEIN 2"/>
    <property type="match status" value="1"/>
</dbReference>
<feature type="region of interest" description="Disordered" evidence="2">
    <location>
        <begin position="578"/>
        <end position="611"/>
    </location>
</feature>
<organism evidence="3 4">
    <name type="scientific">Owenia fusiformis</name>
    <name type="common">Polychaete worm</name>
    <dbReference type="NCBI Taxonomy" id="6347"/>
    <lineage>
        <taxon>Eukaryota</taxon>
        <taxon>Metazoa</taxon>
        <taxon>Spiralia</taxon>
        <taxon>Lophotrochozoa</taxon>
        <taxon>Annelida</taxon>
        <taxon>Polychaeta</taxon>
        <taxon>Sedentaria</taxon>
        <taxon>Canalipalpata</taxon>
        <taxon>Sabellida</taxon>
        <taxon>Oweniida</taxon>
        <taxon>Oweniidae</taxon>
        <taxon>Owenia</taxon>
    </lineage>
</organism>
<evidence type="ECO:0000313" key="4">
    <source>
        <dbReference type="Proteomes" id="UP000749559"/>
    </source>
</evidence>
<feature type="region of interest" description="Disordered" evidence="2">
    <location>
        <begin position="669"/>
        <end position="709"/>
    </location>
</feature>